<keyword evidence="9" id="KW-0804">Transcription</keyword>
<comment type="subcellular location">
    <subcellularLocation>
        <location evidence="2">Nucleus</location>
    </subcellularLocation>
</comment>
<comment type="cofactor">
    <cofactor evidence="1">
        <name>Fe(2+)</name>
        <dbReference type="ChEBI" id="CHEBI:29033"/>
    </cofactor>
</comment>
<keyword evidence="15" id="KW-1185">Reference proteome</keyword>
<comment type="similarity">
    <text evidence="11">Belongs to the JMJD6 family.</text>
</comment>
<evidence type="ECO:0000256" key="5">
    <source>
        <dbReference type="ARBA" id="ARBA00022964"/>
    </source>
</evidence>
<dbReference type="InterPro" id="IPR050910">
    <property type="entry name" value="JMJD6_ArgDemeth/LysHydrox"/>
</dbReference>
<reference evidence="14 15" key="1">
    <citation type="journal article" date="2018" name="Elife">
        <title>Firefly genomes illuminate parallel origins of bioluminescence in beetles.</title>
        <authorList>
            <person name="Fallon T.R."/>
            <person name="Lower S.E."/>
            <person name="Chang C.H."/>
            <person name="Bessho-Uehara M."/>
            <person name="Martin G.J."/>
            <person name="Bewick A.J."/>
            <person name="Behringer M."/>
            <person name="Debat H.J."/>
            <person name="Wong I."/>
            <person name="Day J.C."/>
            <person name="Suvorov A."/>
            <person name="Silva C.J."/>
            <person name="Stanger-Hall K.F."/>
            <person name="Hall D.W."/>
            <person name="Schmitz R.J."/>
            <person name="Nelson D.R."/>
            <person name="Lewis S.M."/>
            <person name="Shigenobu S."/>
            <person name="Bybee S.M."/>
            <person name="Larracuente A.M."/>
            <person name="Oba Y."/>
            <person name="Weng J.K."/>
        </authorList>
    </citation>
    <scope>NUCLEOTIDE SEQUENCE [LARGE SCALE GENOMIC DNA]</scope>
    <source>
        <strain evidence="14">1611_PpyrPB1</strain>
        <tissue evidence="14">Whole body</tissue>
    </source>
</reference>
<proteinExistence type="inferred from homology"/>
<dbReference type="Gene3D" id="2.60.120.650">
    <property type="entry name" value="Cupin"/>
    <property type="match status" value="1"/>
</dbReference>
<evidence type="ECO:0000256" key="1">
    <source>
        <dbReference type="ARBA" id="ARBA00001954"/>
    </source>
</evidence>
<dbReference type="GO" id="GO:0005737">
    <property type="term" value="C:cytoplasm"/>
    <property type="evidence" value="ECO:0007669"/>
    <property type="project" value="TreeGrafter"/>
</dbReference>
<name>A0A5N4AVH5_PHOPY</name>
<feature type="region of interest" description="Disordered" evidence="12">
    <location>
        <begin position="436"/>
        <end position="459"/>
    </location>
</feature>
<evidence type="ECO:0000313" key="15">
    <source>
        <dbReference type="Proteomes" id="UP000327044"/>
    </source>
</evidence>
<keyword evidence="10" id="KW-0539">Nucleus</keyword>
<dbReference type="SUPFAM" id="SSF51197">
    <property type="entry name" value="Clavaminate synthase-like"/>
    <property type="match status" value="1"/>
</dbReference>
<dbReference type="InterPro" id="IPR003347">
    <property type="entry name" value="JmjC_dom"/>
</dbReference>
<comment type="caution">
    <text evidence="14">The sequence shown here is derived from an EMBL/GenBank/DDBJ whole genome shotgun (WGS) entry which is preliminary data.</text>
</comment>
<protein>
    <recommendedName>
        <fullName evidence="13">JmjC domain-containing protein</fullName>
    </recommendedName>
</protein>
<evidence type="ECO:0000256" key="4">
    <source>
        <dbReference type="ARBA" id="ARBA00022853"/>
    </source>
</evidence>
<dbReference type="FunCoup" id="A0A5N4AVH5">
    <property type="interactions" value="1679"/>
</dbReference>
<sequence length="459" mass="54093">MFNTKFRWRHFCLFLISILVFISGLRVISCFVKTEPEEIRCILKKLFKMSDAEFLRRAKKRIKEVKRKARPELTTKEAWTAQGYLECFQKFWEFTDNCDRIDCTEASYAEFVDKYERPYKPVVLTNAQLKWNANQKWTLPKLAKKYRNQKFKCGEDNEGYSVKMKMKYYIHYMQVTRDDSPLYIFDSNYGEHKRRKKLLEDYEVPLYFRDDLFRYAGERRRPPYRWFVMGPARSGTGIHIDPLGTSAWNALVSGHKRWCLFPTNTPKELLKVSNDMGGKQRDEAITWFKVIYPHTKDPSWPSDCKPIEILQKPGETVFVPGGWWHVVLNLDTTIAVTQNFCSRINFPIVWHKTARGRPKLSKRWLHVIRKRDRTLAHIADKVNLEQPSSLASDSSSDSSSSSSSEVSESESDNESFSDVRRRRRFEFHEFRLKRHSNDYPLPSCSSCSLQDNSKSSVLK</sequence>
<dbReference type="PANTHER" id="PTHR12480:SF32">
    <property type="entry name" value="BIFUNCTIONAL ARGININE DEMETHYLASE AND LYSYL-HYDROXYLASE JMJD6"/>
    <property type="match status" value="1"/>
</dbReference>
<keyword evidence="4" id="KW-0156">Chromatin regulator</keyword>
<evidence type="ECO:0000256" key="2">
    <source>
        <dbReference type="ARBA" id="ARBA00004123"/>
    </source>
</evidence>
<dbReference type="Gene3D" id="1.20.1280.270">
    <property type="match status" value="1"/>
</dbReference>
<dbReference type="GO" id="GO:0033749">
    <property type="term" value="F:histone H4R3 demethylase activity"/>
    <property type="evidence" value="ECO:0007669"/>
    <property type="project" value="TreeGrafter"/>
</dbReference>
<keyword evidence="6" id="KW-0560">Oxidoreductase</keyword>
<dbReference type="SMART" id="SM00558">
    <property type="entry name" value="JmjC"/>
    <property type="match status" value="1"/>
</dbReference>
<keyword evidence="5" id="KW-0223">Dioxygenase</keyword>
<dbReference type="PROSITE" id="PS51184">
    <property type="entry name" value="JMJC"/>
    <property type="match status" value="1"/>
</dbReference>
<evidence type="ECO:0000259" key="13">
    <source>
        <dbReference type="PROSITE" id="PS51184"/>
    </source>
</evidence>
<keyword evidence="7" id="KW-0408">Iron</keyword>
<evidence type="ECO:0000256" key="11">
    <source>
        <dbReference type="ARBA" id="ARBA00038068"/>
    </source>
</evidence>
<dbReference type="PANTHER" id="PTHR12480">
    <property type="entry name" value="ARGININE DEMETHYLASE AND LYSYL-HYDROXYLASE JMJD"/>
    <property type="match status" value="1"/>
</dbReference>
<feature type="compositionally biased region" description="Low complexity" evidence="12">
    <location>
        <begin position="388"/>
        <end position="406"/>
    </location>
</feature>
<accession>A0A5N4AVH5</accession>
<evidence type="ECO:0000256" key="9">
    <source>
        <dbReference type="ARBA" id="ARBA00023163"/>
    </source>
</evidence>
<evidence type="ECO:0000313" key="14">
    <source>
        <dbReference type="EMBL" id="KAB0801228.1"/>
    </source>
</evidence>
<dbReference type="Proteomes" id="UP000327044">
    <property type="component" value="Unassembled WGS sequence"/>
</dbReference>
<dbReference type="FunFam" id="2.60.120.650:FF:000010">
    <property type="entry name" value="bifunctional arginine demethylase and lysyl-hydroxylase JMJD6 isoform X2"/>
    <property type="match status" value="1"/>
</dbReference>
<dbReference type="Pfam" id="PF02373">
    <property type="entry name" value="JmjC"/>
    <property type="match status" value="1"/>
</dbReference>
<gene>
    <name evidence="14" type="ORF">PPYR_05582</name>
</gene>
<evidence type="ECO:0000256" key="8">
    <source>
        <dbReference type="ARBA" id="ARBA00023015"/>
    </source>
</evidence>
<dbReference type="AlphaFoldDB" id="A0A5N4AVH5"/>
<evidence type="ECO:0000256" key="10">
    <source>
        <dbReference type="ARBA" id="ARBA00023242"/>
    </source>
</evidence>
<dbReference type="GO" id="GO:0005634">
    <property type="term" value="C:nucleus"/>
    <property type="evidence" value="ECO:0007669"/>
    <property type="project" value="UniProtKB-SubCell"/>
</dbReference>
<dbReference type="GO" id="GO:0106140">
    <property type="term" value="F:P-TEFb complex binding"/>
    <property type="evidence" value="ECO:0007669"/>
    <property type="project" value="TreeGrafter"/>
</dbReference>
<feature type="domain" description="JmjC" evidence="13">
    <location>
        <begin position="193"/>
        <end position="357"/>
    </location>
</feature>
<dbReference type="GO" id="GO:0046872">
    <property type="term" value="F:metal ion binding"/>
    <property type="evidence" value="ECO:0007669"/>
    <property type="project" value="UniProtKB-KW"/>
</dbReference>
<keyword evidence="3" id="KW-0479">Metal-binding</keyword>
<dbReference type="EMBL" id="VVIM01000003">
    <property type="protein sequence ID" value="KAB0801228.1"/>
    <property type="molecule type" value="Genomic_DNA"/>
</dbReference>
<evidence type="ECO:0000256" key="7">
    <source>
        <dbReference type="ARBA" id="ARBA00023004"/>
    </source>
</evidence>
<dbReference type="GO" id="GO:0006909">
    <property type="term" value="P:phagocytosis"/>
    <property type="evidence" value="ECO:0007669"/>
    <property type="project" value="TreeGrafter"/>
</dbReference>
<feature type="compositionally biased region" description="Polar residues" evidence="12">
    <location>
        <begin position="443"/>
        <end position="459"/>
    </location>
</feature>
<feature type="region of interest" description="Disordered" evidence="12">
    <location>
        <begin position="386"/>
        <end position="418"/>
    </location>
</feature>
<evidence type="ECO:0000256" key="3">
    <source>
        <dbReference type="ARBA" id="ARBA00022723"/>
    </source>
</evidence>
<evidence type="ECO:0000256" key="12">
    <source>
        <dbReference type="SAM" id="MobiDB-lite"/>
    </source>
</evidence>
<keyword evidence="8" id="KW-0805">Transcription regulation</keyword>
<evidence type="ECO:0000256" key="6">
    <source>
        <dbReference type="ARBA" id="ARBA00023002"/>
    </source>
</evidence>
<organism evidence="14 15">
    <name type="scientific">Photinus pyralis</name>
    <name type="common">Common eastern firefly</name>
    <name type="synonym">Lampyris pyralis</name>
    <dbReference type="NCBI Taxonomy" id="7054"/>
    <lineage>
        <taxon>Eukaryota</taxon>
        <taxon>Metazoa</taxon>
        <taxon>Ecdysozoa</taxon>
        <taxon>Arthropoda</taxon>
        <taxon>Hexapoda</taxon>
        <taxon>Insecta</taxon>
        <taxon>Pterygota</taxon>
        <taxon>Neoptera</taxon>
        <taxon>Endopterygota</taxon>
        <taxon>Coleoptera</taxon>
        <taxon>Polyphaga</taxon>
        <taxon>Elateriformia</taxon>
        <taxon>Elateroidea</taxon>
        <taxon>Lampyridae</taxon>
        <taxon>Lampyrinae</taxon>
        <taxon>Photinus</taxon>
    </lineage>
</organism>
<dbReference type="InParanoid" id="A0A5N4AVH5"/>